<evidence type="ECO:0000313" key="4">
    <source>
        <dbReference type="EMBL" id="EFP11183.1"/>
    </source>
</evidence>
<dbReference type="PROSITE" id="PS01208">
    <property type="entry name" value="VWFC_1"/>
    <property type="match status" value="1"/>
</dbReference>
<proteinExistence type="predicted"/>
<dbReference type="Proteomes" id="UP000008281">
    <property type="component" value="Unassembled WGS sequence"/>
</dbReference>
<protein>
    <recommendedName>
        <fullName evidence="3">VWFC domain-containing protein</fullName>
    </recommendedName>
</protein>
<keyword evidence="2" id="KW-0472">Membrane</keyword>
<feature type="domain" description="VWFC" evidence="3">
    <location>
        <begin position="57"/>
        <end position="113"/>
    </location>
</feature>
<reference evidence="4" key="1">
    <citation type="submission" date="2007-07" db="EMBL/GenBank/DDBJ databases">
        <title>PCAP assembly of the Caenorhabditis remanei genome.</title>
        <authorList>
            <consortium name="The Caenorhabditis remanei Sequencing Consortium"/>
            <person name="Wilson R.K."/>
        </authorList>
    </citation>
    <scope>NUCLEOTIDE SEQUENCE [LARGE SCALE GENOMIC DNA]</scope>
    <source>
        <strain evidence="4">PB4641</strain>
    </source>
</reference>
<dbReference type="EMBL" id="DS268415">
    <property type="protein sequence ID" value="EFP11183.1"/>
    <property type="molecule type" value="Genomic_DNA"/>
</dbReference>
<dbReference type="OrthoDB" id="5850661at2759"/>
<evidence type="ECO:0000259" key="3">
    <source>
        <dbReference type="PROSITE" id="PS50184"/>
    </source>
</evidence>
<dbReference type="PANTHER" id="PTHR46439">
    <property type="entry name" value="CYSTEINE-RICH MOTOR NEURON 1 PROTEIN"/>
    <property type="match status" value="1"/>
</dbReference>
<feature type="compositionally biased region" description="Polar residues" evidence="1">
    <location>
        <begin position="285"/>
        <end position="304"/>
    </location>
</feature>
<feature type="domain" description="VWFC" evidence="3">
    <location>
        <begin position="1"/>
        <end position="50"/>
    </location>
</feature>
<keyword evidence="5" id="KW-1185">Reference proteome</keyword>
<dbReference type="InParanoid" id="E3LTM0"/>
<dbReference type="Gene3D" id="6.20.200.20">
    <property type="match status" value="2"/>
</dbReference>
<dbReference type="InterPro" id="IPR052624">
    <property type="entry name" value="CRIM1"/>
</dbReference>
<name>E3LTM0_CAERE</name>
<evidence type="ECO:0000256" key="2">
    <source>
        <dbReference type="SAM" id="Phobius"/>
    </source>
</evidence>
<dbReference type="PROSITE" id="PS50184">
    <property type="entry name" value="VWFC_2"/>
    <property type="match status" value="2"/>
</dbReference>
<dbReference type="STRING" id="31234.E3LTM0"/>
<keyword evidence="2" id="KW-1133">Transmembrane helix</keyword>
<evidence type="ECO:0000256" key="1">
    <source>
        <dbReference type="SAM" id="MobiDB-lite"/>
    </source>
</evidence>
<dbReference type="PANTHER" id="PTHR46439:SF1">
    <property type="entry name" value="CYSTEINE-RICH MOTOR NEURON 1 PROTEIN"/>
    <property type="match status" value="1"/>
</dbReference>
<dbReference type="SUPFAM" id="SSF57603">
    <property type="entry name" value="FnI-like domain"/>
    <property type="match status" value="2"/>
</dbReference>
<dbReference type="eggNOG" id="KOG1216">
    <property type="taxonomic scope" value="Eukaryota"/>
</dbReference>
<dbReference type="HOGENOM" id="CLU_892096_0_0_1"/>
<dbReference type="GO" id="GO:0005886">
    <property type="term" value="C:plasma membrane"/>
    <property type="evidence" value="ECO:0007669"/>
    <property type="project" value="TreeGrafter"/>
</dbReference>
<feature type="region of interest" description="Disordered" evidence="1">
    <location>
        <begin position="259"/>
        <end position="312"/>
    </location>
</feature>
<dbReference type="Pfam" id="PF23334">
    <property type="entry name" value="VWC2L_2nd"/>
    <property type="match status" value="2"/>
</dbReference>
<accession>E3LTM0</accession>
<organism evidence="5">
    <name type="scientific">Caenorhabditis remanei</name>
    <name type="common">Caenorhabditis vulgaris</name>
    <dbReference type="NCBI Taxonomy" id="31234"/>
    <lineage>
        <taxon>Eukaryota</taxon>
        <taxon>Metazoa</taxon>
        <taxon>Ecdysozoa</taxon>
        <taxon>Nematoda</taxon>
        <taxon>Chromadorea</taxon>
        <taxon>Rhabditida</taxon>
        <taxon>Rhabditina</taxon>
        <taxon>Rhabditomorpha</taxon>
        <taxon>Rhabditoidea</taxon>
        <taxon>Rhabditidae</taxon>
        <taxon>Peloderinae</taxon>
        <taxon>Caenorhabditis</taxon>
    </lineage>
</organism>
<keyword evidence="2" id="KW-0812">Transmembrane</keyword>
<dbReference type="AlphaFoldDB" id="E3LTM0"/>
<dbReference type="SMART" id="SM00214">
    <property type="entry name" value="VWC"/>
    <property type="match status" value="2"/>
</dbReference>
<gene>
    <name evidence="4" type="ORF">CRE_30666</name>
</gene>
<feature type="compositionally biased region" description="Low complexity" evidence="1">
    <location>
        <begin position="274"/>
        <end position="284"/>
    </location>
</feature>
<feature type="transmembrane region" description="Helical" evidence="2">
    <location>
        <begin position="163"/>
        <end position="184"/>
    </location>
</feature>
<dbReference type="InterPro" id="IPR001007">
    <property type="entry name" value="VWF_dom"/>
</dbReference>
<sequence>MGSSWRQDDCTSCVCSAEGSADCYKEACDDSLECRGNPLVIKGKCCPVCSDALSSSAVCSYQSSVYSIGEQWQDGRCSNCSCVTGGQTVCRQMVCPHCDDPVPIEGHCCPLCKGTVPFIKALTTLWFSDAKWGPYGYGNGSGAFPTSLGPRVDDGDGSSATSLFVISLMAVSVVALVIVFALLYRWNKKSNKASTQVQRSRPNRIGRGVNCTTVRVKDNWISAKISGLEGYERPVSVFWKNRKTNCRYRSGEEFLKEAGNHIRHDSQNSDDQSDSLLSTMSDTSTAPSTISSSGHVPISDTQPLTPKHRYPV</sequence>
<evidence type="ECO:0000313" key="5">
    <source>
        <dbReference type="Proteomes" id="UP000008281"/>
    </source>
</evidence>